<evidence type="ECO:0000256" key="1">
    <source>
        <dbReference type="ARBA" id="ARBA00006484"/>
    </source>
</evidence>
<name>A0A423GIA4_9PSED</name>
<dbReference type="Proteomes" id="UP000284684">
    <property type="component" value="Unassembled WGS sequence"/>
</dbReference>
<dbReference type="PRINTS" id="PR00080">
    <property type="entry name" value="SDRFAMILY"/>
</dbReference>
<dbReference type="GO" id="GO:0018511">
    <property type="term" value="F:2,3-dihydroxy-2,3-dihydro-p-cumate dehydrogenase activity"/>
    <property type="evidence" value="ECO:0007669"/>
    <property type="project" value="UniProtKB-EC"/>
</dbReference>
<dbReference type="EMBL" id="MOBI01000054">
    <property type="protein sequence ID" value="ROM89064.1"/>
    <property type="molecule type" value="Genomic_DNA"/>
</dbReference>
<dbReference type="CDD" id="cd05233">
    <property type="entry name" value="SDR_c"/>
    <property type="match status" value="1"/>
</dbReference>
<dbReference type="AlphaFoldDB" id="A0A423GIA4"/>
<dbReference type="NCBIfam" id="NF005753">
    <property type="entry name" value="PRK07577.1"/>
    <property type="match status" value="1"/>
</dbReference>
<sequence length="238" mass="25023">MKSGQTVLITGATRGIGRALSFSLRDLGWNVIGIARHPTENFPGKLLLCDLTDIQQTDKALSELLKEFSIDAIVNNAGIAAPQSLETLDLATLQAVLDLNVRASVQIAQACLPSLKRSTAGRIVNVCSRAIYGARDRTSYAAAKSALVGITRTWALELAPLGITVNAVAPGPIETELFRKTRPVGGDEERKILSTIPMQRLGSPSEVASLIAFLLSDGASYITGQVIGVDGGGSLGGR</sequence>
<evidence type="ECO:0000313" key="9">
    <source>
        <dbReference type="EMBL" id="ROM89064.1"/>
    </source>
</evidence>
<dbReference type="SMART" id="SM00822">
    <property type="entry name" value="PKS_KR"/>
    <property type="match status" value="1"/>
</dbReference>
<dbReference type="InterPro" id="IPR057326">
    <property type="entry name" value="KR_dom"/>
</dbReference>
<dbReference type="EC" id="1.3.1.58" evidence="6"/>
<dbReference type="InterPro" id="IPR002347">
    <property type="entry name" value="SDR_fam"/>
</dbReference>
<dbReference type="PRINTS" id="PR00081">
    <property type="entry name" value="GDHRDH"/>
</dbReference>
<accession>A0A423GIA4</accession>
<keyword evidence="2" id="KW-0560">Oxidoreductase</keyword>
<dbReference type="InterPro" id="IPR050259">
    <property type="entry name" value="SDR"/>
</dbReference>
<evidence type="ECO:0000256" key="6">
    <source>
        <dbReference type="ARBA" id="ARBA00066455"/>
    </source>
</evidence>
<comment type="similarity">
    <text evidence="1">Belongs to the short-chain dehydrogenases/reductases (SDR) family.</text>
</comment>
<organism evidence="9 10">
    <name type="scientific">Pseudomonas brassicacearum</name>
    <dbReference type="NCBI Taxonomy" id="930166"/>
    <lineage>
        <taxon>Bacteria</taxon>
        <taxon>Pseudomonadati</taxon>
        <taxon>Pseudomonadota</taxon>
        <taxon>Gammaproteobacteria</taxon>
        <taxon>Pseudomonadales</taxon>
        <taxon>Pseudomonadaceae</taxon>
        <taxon>Pseudomonas</taxon>
    </lineage>
</organism>
<dbReference type="FunFam" id="3.40.50.720:FF:000173">
    <property type="entry name" value="3-oxoacyl-[acyl-carrier protein] reductase"/>
    <property type="match status" value="1"/>
</dbReference>
<dbReference type="RefSeq" id="WP_123585413.1">
    <property type="nucleotide sequence ID" value="NZ_MOBI01000054.1"/>
</dbReference>
<comment type="catalytic activity">
    <reaction evidence="4">
        <text>(2R,3S)-2,3-dihydroxy-2,3-dihydro-p-cumate + NAD(+) = 2,3-dihydroxy-p-cumate + NADH + H(+)</text>
        <dbReference type="Rhea" id="RHEA:23772"/>
        <dbReference type="ChEBI" id="CHEBI:15378"/>
        <dbReference type="ChEBI" id="CHEBI:36647"/>
        <dbReference type="ChEBI" id="CHEBI:57540"/>
        <dbReference type="ChEBI" id="CHEBI:57945"/>
        <dbReference type="ChEBI" id="CHEBI:58420"/>
        <dbReference type="EC" id="1.3.1.58"/>
    </reaction>
</comment>
<reference evidence="9 10" key="1">
    <citation type="submission" date="2016-10" db="EMBL/GenBank/DDBJ databases">
        <title>Comparative genome analysis of multiple Pseudomonas spp. focuses on biocontrol and plant growth promoting traits.</title>
        <authorList>
            <person name="Tao X.-Y."/>
            <person name="Taylor C.G."/>
        </authorList>
    </citation>
    <scope>NUCLEOTIDE SEQUENCE [LARGE SCALE GENOMIC DNA]</scope>
    <source>
        <strain evidence="9 10">37D10</strain>
    </source>
</reference>
<evidence type="ECO:0000256" key="2">
    <source>
        <dbReference type="ARBA" id="ARBA00023002"/>
    </source>
</evidence>
<evidence type="ECO:0000259" key="8">
    <source>
        <dbReference type="SMART" id="SM00822"/>
    </source>
</evidence>
<proteinExistence type="inferred from homology"/>
<comment type="pathway">
    <text evidence="5">Aromatic compound metabolism; p-cumate degradation; acetaldehyde and pyruvate from p-cumate: step 2/7.</text>
</comment>
<feature type="domain" description="Ketoreductase" evidence="8">
    <location>
        <begin position="5"/>
        <end position="171"/>
    </location>
</feature>
<comment type="caution">
    <text evidence="9">The sequence shown here is derived from an EMBL/GenBank/DDBJ whole genome shotgun (WGS) entry which is preliminary data.</text>
</comment>
<evidence type="ECO:0000256" key="7">
    <source>
        <dbReference type="ARBA" id="ARBA00073443"/>
    </source>
</evidence>
<evidence type="ECO:0000256" key="5">
    <source>
        <dbReference type="ARBA" id="ARBA00060518"/>
    </source>
</evidence>
<dbReference type="InterPro" id="IPR036291">
    <property type="entry name" value="NAD(P)-bd_dom_sf"/>
</dbReference>
<dbReference type="PANTHER" id="PTHR42879">
    <property type="entry name" value="3-OXOACYL-(ACYL-CARRIER-PROTEIN) REDUCTASE"/>
    <property type="match status" value="1"/>
</dbReference>
<evidence type="ECO:0000256" key="3">
    <source>
        <dbReference type="ARBA" id="ARBA00042907"/>
    </source>
</evidence>
<gene>
    <name evidence="9" type="ORF">BK658_28660</name>
</gene>
<dbReference type="Pfam" id="PF13561">
    <property type="entry name" value="adh_short_C2"/>
    <property type="match status" value="1"/>
</dbReference>
<evidence type="ECO:0000313" key="10">
    <source>
        <dbReference type="Proteomes" id="UP000284684"/>
    </source>
</evidence>
<dbReference type="PANTHER" id="PTHR42879:SF2">
    <property type="entry name" value="3-OXOACYL-[ACYL-CARRIER-PROTEIN] REDUCTASE FABG"/>
    <property type="match status" value="1"/>
</dbReference>
<dbReference type="SUPFAM" id="SSF51735">
    <property type="entry name" value="NAD(P)-binding Rossmann-fold domains"/>
    <property type="match status" value="1"/>
</dbReference>
<protein>
    <recommendedName>
        <fullName evidence="7">2,3-dihydroxy-2,3-dihydro-p-cumate dehydrogenase</fullName>
        <ecNumber evidence="6">1.3.1.58</ecNumber>
    </recommendedName>
    <alternativeName>
        <fullName evidence="3">Biphenyl-2,3-dihydro-2,3-diol dehydrogenase</fullName>
    </alternativeName>
</protein>
<evidence type="ECO:0000256" key="4">
    <source>
        <dbReference type="ARBA" id="ARBA00050226"/>
    </source>
</evidence>
<dbReference type="Gene3D" id="3.40.50.720">
    <property type="entry name" value="NAD(P)-binding Rossmann-like Domain"/>
    <property type="match status" value="1"/>
</dbReference>